<keyword evidence="2" id="KW-0732">Signal</keyword>
<reference evidence="5" key="1">
    <citation type="journal article" date="2019" name="Int. J. Syst. Evol. Microbiol.">
        <title>The Global Catalogue of Microorganisms (GCM) 10K type strain sequencing project: providing services to taxonomists for standard genome sequencing and annotation.</title>
        <authorList>
            <consortium name="The Broad Institute Genomics Platform"/>
            <consortium name="The Broad Institute Genome Sequencing Center for Infectious Disease"/>
            <person name="Wu L."/>
            <person name="Ma J."/>
        </authorList>
    </citation>
    <scope>NUCLEOTIDE SEQUENCE [LARGE SCALE GENOMIC DNA]</scope>
    <source>
        <strain evidence="5">CCUG 62982</strain>
    </source>
</reference>
<dbReference type="Gene3D" id="2.120.10.30">
    <property type="entry name" value="TolB, C-terminal domain"/>
    <property type="match status" value="1"/>
</dbReference>
<comment type="caution">
    <text evidence="4">The sequence shown here is derived from an EMBL/GenBank/DDBJ whole genome shotgun (WGS) entry which is preliminary data.</text>
</comment>
<proteinExistence type="predicted"/>
<gene>
    <name evidence="4" type="ORF">ACFQ1E_14605</name>
</gene>
<dbReference type="SUPFAM" id="SSF82171">
    <property type="entry name" value="DPP6 N-terminal domain-like"/>
    <property type="match status" value="1"/>
</dbReference>
<evidence type="ECO:0000313" key="4">
    <source>
        <dbReference type="EMBL" id="MFD0947577.1"/>
    </source>
</evidence>
<feature type="domain" description="Peptidase S9 prolyl oligopeptidase catalytic" evidence="3">
    <location>
        <begin position="433"/>
        <end position="645"/>
    </location>
</feature>
<dbReference type="InterPro" id="IPR029058">
    <property type="entry name" value="AB_hydrolase_fold"/>
</dbReference>
<organism evidence="4 5">
    <name type="scientific">Sphingomonas canadensis</name>
    <dbReference type="NCBI Taxonomy" id="1219257"/>
    <lineage>
        <taxon>Bacteria</taxon>
        <taxon>Pseudomonadati</taxon>
        <taxon>Pseudomonadota</taxon>
        <taxon>Alphaproteobacteria</taxon>
        <taxon>Sphingomonadales</taxon>
        <taxon>Sphingomonadaceae</taxon>
        <taxon>Sphingomonas</taxon>
    </lineage>
</organism>
<dbReference type="InterPro" id="IPR011042">
    <property type="entry name" value="6-blade_b-propeller_TolB-like"/>
</dbReference>
<keyword evidence="5" id="KW-1185">Reference proteome</keyword>
<sequence length="679" mass="73387">MKTRSVLLLALALGTASAGALIAAAPVPSADPALIPRDAIFGNPNRAGAQISPDGKHVSWLAPVEGVMNVWVAPIGDLAAGKAITKEAKRGLQQYWWAPDGTHLLYANDSGGNENWHIKSVNLATGAEIDLTPYGDKVRADIQGLSALRPDVVLIGVNDRNPQFFDLYEVDYKTGTKKLVLENPGYGAIVTDNQLRPRFAMKQVPGGGSQYFRLKDGKWSEVFQVANEDFFNTSPVGFNKDGTKLYWVDSRGRDKAALVAMDTETLESSVIATSDKADVQGLLVDPQTFEPLAFSVNYLKNEWTGLTPAATAELEFLKSKLPGEFSIQSVTEDGSKAIVGVSAAESPAVTYIFDRKAKTLTKLYEGRPDLKNYKLQPMWPQEIASRDGKTLVSYLTLPAGADANKDGVADKPVPMVLFVHGGPWARDEYGYNSAHQWLANRGYAVLSVNFRGSTGFGKGFVNAAIGQWSGAMHDDLIDSVDWAIAKGVTTRDKVAIMGGSYGGYATLVGVTFTPDRFACGVDIVGPSNLKTLMESFPPYWRPILEGTFFKHIGDPGKPEDVARMMAQSPISKVDAIKVPLLIGQGQNDPRVVKAESDQIVSAMKAKGLPVTYVNYPDEGHGFVRPENRLSFFGISEAFLSKCLGGRYEPIGDDFKGSSLQVLEGAMTVPGLPKALGLRR</sequence>
<dbReference type="Proteomes" id="UP001596977">
    <property type="component" value="Unassembled WGS sequence"/>
</dbReference>
<dbReference type="InterPro" id="IPR001375">
    <property type="entry name" value="Peptidase_S9_cat"/>
</dbReference>
<evidence type="ECO:0000259" key="3">
    <source>
        <dbReference type="Pfam" id="PF00326"/>
    </source>
</evidence>
<evidence type="ECO:0000313" key="5">
    <source>
        <dbReference type="Proteomes" id="UP001596977"/>
    </source>
</evidence>
<dbReference type="Pfam" id="PF00326">
    <property type="entry name" value="Peptidase_S9"/>
    <property type="match status" value="1"/>
</dbReference>
<keyword evidence="1" id="KW-0378">Hydrolase</keyword>
<dbReference type="SUPFAM" id="SSF53474">
    <property type="entry name" value="alpha/beta-Hydrolases"/>
    <property type="match status" value="1"/>
</dbReference>
<dbReference type="RefSeq" id="WP_264945120.1">
    <property type="nucleotide sequence ID" value="NZ_JAPDRA010000007.1"/>
</dbReference>
<protein>
    <submittedName>
        <fullName evidence="4">S9 family peptidase</fullName>
    </submittedName>
</protein>
<dbReference type="PANTHER" id="PTHR42776:SF27">
    <property type="entry name" value="DIPEPTIDYL PEPTIDASE FAMILY MEMBER 6"/>
    <property type="match status" value="1"/>
</dbReference>
<feature type="signal peptide" evidence="2">
    <location>
        <begin position="1"/>
        <end position="20"/>
    </location>
</feature>
<dbReference type="Gene3D" id="3.40.50.1820">
    <property type="entry name" value="alpha/beta hydrolase"/>
    <property type="match status" value="1"/>
</dbReference>
<feature type="chain" id="PRO_5045772122" evidence="2">
    <location>
        <begin position="21"/>
        <end position="679"/>
    </location>
</feature>
<accession>A0ABW3H8S2</accession>
<dbReference type="PANTHER" id="PTHR42776">
    <property type="entry name" value="SERINE PEPTIDASE S9 FAMILY MEMBER"/>
    <property type="match status" value="1"/>
</dbReference>
<dbReference type="EMBL" id="JBHTJG010000007">
    <property type="protein sequence ID" value="MFD0947577.1"/>
    <property type="molecule type" value="Genomic_DNA"/>
</dbReference>
<evidence type="ECO:0000256" key="2">
    <source>
        <dbReference type="SAM" id="SignalP"/>
    </source>
</evidence>
<name>A0ABW3H8S2_9SPHN</name>
<evidence type="ECO:0000256" key="1">
    <source>
        <dbReference type="ARBA" id="ARBA00022801"/>
    </source>
</evidence>